<dbReference type="SUPFAM" id="SSF50978">
    <property type="entry name" value="WD40 repeat-like"/>
    <property type="match status" value="1"/>
</dbReference>
<dbReference type="GO" id="GO:0004402">
    <property type="term" value="F:histone acetyltransferase activity"/>
    <property type="evidence" value="ECO:0007669"/>
    <property type="project" value="InterPro"/>
</dbReference>
<evidence type="ECO:0000313" key="3">
    <source>
        <dbReference type="EMBL" id="VFQ86710.1"/>
    </source>
</evidence>
<reference evidence="3 4" key="1">
    <citation type="submission" date="2018-04" db="EMBL/GenBank/DDBJ databases">
        <authorList>
            <person name="Vogel A."/>
        </authorList>
    </citation>
    <scope>NUCLEOTIDE SEQUENCE [LARGE SCALE GENOMIC DNA]</scope>
</reference>
<dbReference type="InterPro" id="IPR024761">
    <property type="entry name" value="TFIIIC_delta_N"/>
</dbReference>
<gene>
    <name evidence="3" type="ORF">CCAM_LOCUS28486</name>
</gene>
<dbReference type="Pfam" id="PF12657">
    <property type="entry name" value="TFIIIC_delta"/>
    <property type="match status" value="1"/>
</dbReference>
<dbReference type="InterPro" id="IPR044230">
    <property type="entry name" value="GTF3C4"/>
</dbReference>
<protein>
    <recommendedName>
        <fullName evidence="2">Transcription factor IIIC 90kDa subunit N-terminal domain-containing protein</fullName>
    </recommendedName>
</protein>
<dbReference type="AlphaFoldDB" id="A0A484MD48"/>
<dbReference type="Proteomes" id="UP000595140">
    <property type="component" value="Unassembled WGS sequence"/>
</dbReference>
<proteinExistence type="predicted"/>
<dbReference type="InterPro" id="IPR015943">
    <property type="entry name" value="WD40/YVTN_repeat-like_dom_sf"/>
</dbReference>
<name>A0A484MD48_9ASTE</name>
<dbReference type="InterPro" id="IPR001680">
    <property type="entry name" value="WD40_rpt"/>
</dbReference>
<keyword evidence="1" id="KW-0853">WD repeat</keyword>
<feature type="domain" description="Transcription factor IIIC 90kDa subunit N-terminal" evidence="2">
    <location>
        <begin position="22"/>
        <end position="434"/>
    </location>
</feature>
<accession>A0A484MD48</accession>
<dbReference type="GO" id="GO:0006384">
    <property type="term" value="P:transcription initiation at RNA polymerase III promoter"/>
    <property type="evidence" value="ECO:0007669"/>
    <property type="project" value="InterPro"/>
</dbReference>
<dbReference type="SMART" id="SM00320">
    <property type="entry name" value="WD40"/>
    <property type="match status" value="4"/>
</dbReference>
<dbReference type="EMBL" id="OOIL02003256">
    <property type="protein sequence ID" value="VFQ86710.1"/>
    <property type="molecule type" value="Genomic_DNA"/>
</dbReference>
<sequence>MSFGFQTAALVGSPYCTNAIAWSEDNLLAVASGHLVTIMNPASPFGARGVVTVPTSKPFQIGLIDKKELISGCLLPTFISRDIRSSVRSISWSPIGFASNASCLLAICTTEGRVKVYRMPFCEFKVEWIEVTDISEMLYTYLGNVNFNVSNVSSEVSDTNCSLNDVAFEEDMPICHFMKAKKKRKLNALTVVNIKDGVRKGNMSCLSAEEYASRNAMISSLTVAWSPNLKWTSCFSVLAVGGKSGRLSFWRFHKPQCYSTRSSTDSKSASLMGFLQAHGAWITAITWALFESNSSNPQVMLCTGSSHGSVKLWRAYNRELEESSNTNHVSFFLLKEVTMVNYESISILSVIVPSDSSGKICLAIGRGSGSIDVWISEMPNNTFKSVGSYNGHDHIVTGLAWAFDGRCLYSCSQDNTLCSWVLRGNVLQQVSFPTNTPGTRSSVDVPTAFDSCCGLAVSPGNLVLAVVHGYDTELLNPMYESRSCKAAVDFLWIGGQHLDVISDTFLDLDAQSFPSSSERELSCWDSNILWSLHQYDHHHHHHRPLIIWDIIAALLAFKQLNPKYVQRILLKWLSSIVGGPQCDISNILSKSLSQYLSRIASRTLQLLNIITRQVVLKKVDDYYALEGEEHRDWWKQLHIDAEKELRDRVVGFNLSVVSSCVSNSGGEDTGCRIGHWIPVGSAQMEKWVELNNADMKEQLKLLAEKVKRIKKRSRKGFILETQRTDSIWESTADEECSFCTASVPFDTPEFGFCVGEKNSDAGGAVGPRHKVTRCTVSMRVCPPTTPPWHCVCCKRWTSQLAPSALFALPEYPSDFESLVQQQLHSSSSSSSSSGSGAHDQPVKPLCPFCGILLQRLQPEFLLSPSPI</sequence>
<dbReference type="OrthoDB" id="6021743at2759"/>
<dbReference type="Gene3D" id="2.130.10.10">
    <property type="entry name" value="YVTN repeat-like/Quinoprotein amine dehydrogenase"/>
    <property type="match status" value="2"/>
</dbReference>
<dbReference type="GO" id="GO:0000127">
    <property type="term" value="C:transcription factor TFIIIC complex"/>
    <property type="evidence" value="ECO:0007669"/>
    <property type="project" value="InterPro"/>
</dbReference>
<dbReference type="PANTHER" id="PTHR15496:SF2">
    <property type="entry name" value="GENERAL TRANSCRIPTION FACTOR 3C POLYPEPTIDE 4"/>
    <property type="match status" value="1"/>
</dbReference>
<dbReference type="PANTHER" id="PTHR15496">
    <property type="entry name" value="GENERAL TRANSCRIPTION FACTOR 3C POLYPEPTIDE 4 FAMILY"/>
    <property type="match status" value="1"/>
</dbReference>
<keyword evidence="4" id="KW-1185">Reference proteome</keyword>
<evidence type="ECO:0000259" key="2">
    <source>
        <dbReference type="Pfam" id="PF12657"/>
    </source>
</evidence>
<dbReference type="PROSITE" id="PS50082">
    <property type="entry name" value="WD_REPEATS_2"/>
    <property type="match status" value="1"/>
</dbReference>
<organism evidence="3 4">
    <name type="scientific">Cuscuta campestris</name>
    <dbReference type="NCBI Taxonomy" id="132261"/>
    <lineage>
        <taxon>Eukaryota</taxon>
        <taxon>Viridiplantae</taxon>
        <taxon>Streptophyta</taxon>
        <taxon>Embryophyta</taxon>
        <taxon>Tracheophyta</taxon>
        <taxon>Spermatophyta</taxon>
        <taxon>Magnoliopsida</taxon>
        <taxon>eudicotyledons</taxon>
        <taxon>Gunneridae</taxon>
        <taxon>Pentapetalae</taxon>
        <taxon>asterids</taxon>
        <taxon>lamiids</taxon>
        <taxon>Solanales</taxon>
        <taxon>Convolvulaceae</taxon>
        <taxon>Cuscuteae</taxon>
        <taxon>Cuscuta</taxon>
        <taxon>Cuscuta subgen. Grammica</taxon>
        <taxon>Cuscuta sect. Cleistogrammica</taxon>
    </lineage>
</organism>
<evidence type="ECO:0000313" key="4">
    <source>
        <dbReference type="Proteomes" id="UP000595140"/>
    </source>
</evidence>
<evidence type="ECO:0000256" key="1">
    <source>
        <dbReference type="PROSITE-ProRule" id="PRU00221"/>
    </source>
</evidence>
<feature type="repeat" description="WD" evidence="1">
    <location>
        <begin position="389"/>
        <end position="420"/>
    </location>
</feature>
<dbReference type="InterPro" id="IPR036322">
    <property type="entry name" value="WD40_repeat_dom_sf"/>
</dbReference>